<sequence length="212" mass="23454">MTELRLQWPPKLNKNIFSAEWLVIIICGLLMNAIVFAFVFLPARDGKQNAQMQMQSSTDHLRSVEAHYMKPVIAEDEASRLARVLPSSSADSSIVLIMRRLAGEMKVSIGGIEQQPAEGDGGQKAPDGVQAAVFDIHSAGHLDRLIAFMDALQQQQRLFAVTSIVLDRLEPSGYSGYPELQLPGYLLSNRQVYSLRITVTAYAMPDHETAAR</sequence>
<reference evidence="2 3" key="1">
    <citation type="submission" date="2019-01" db="EMBL/GenBank/DDBJ databases">
        <title>Genome sequencing of strain FW100M-2.</title>
        <authorList>
            <person name="Heo J."/>
            <person name="Kim S.-J."/>
            <person name="Kim J.-S."/>
            <person name="Hong S.-B."/>
            <person name="Kwon S.-W."/>
        </authorList>
    </citation>
    <scope>NUCLEOTIDE SEQUENCE [LARGE SCALE GENOMIC DNA]</scope>
    <source>
        <strain evidence="2 3">FW100M-2</strain>
    </source>
</reference>
<dbReference type="KEGG" id="pprt:ET464_08385"/>
<evidence type="ECO:0000256" key="1">
    <source>
        <dbReference type="SAM" id="Phobius"/>
    </source>
</evidence>
<accession>A0A4P6EU39</accession>
<evidence type="ECO:0000313" key="3">
    <source>
        <dbReference type="Proteomes" id="UP000293568"/>
    </source>
</evidence>
<evidence type="ECO:0000313" key="2">
    <source>
        <dbReference type="EMBL" id="QAY66424.1"/>
    </source>
</evidence>
<dbReference type="AlphaFoldDB" id="A0A4P6EU39"/>
<keyword evidence="1" id="KW-0472">Membrane</keyword>
<feature type="transmembrane region" description="Helical" evidence="1">
    <location>
        <begin position="21"/>
        <end position="43"/>
    </location>
</feature>
<dbReference type="EMBL" id="CP035492">
    <property type="protein sequence ID" value="QAY66424.1"/>
    <property type="molecule type" value="Genomic_DNA"/>
</dbReference>
<keyword evidence="3" id="KW-1185">Reference proteome</keyword>
<organism evidence="2 3">
    <name type="scientific">Paenibacillus protaetiae</name>
    <dbReference type="NCBI Taxonomy" id="2509456"/>
    <lineage>
        <taxon>Bacteria</taxon>
        <taxon>Bacillati</taxon>
        <taxon>Bacillota</taxon>
        <taxon>Bacilli</taxon>
        <taxon>Bacillales</taxon>
        <taxon>Paenibacillaceae</taxon>
        <taxon>Paenibacillus</taxon>
    </lineage>
</organism>
<proteinExistence type="predicted"/>
<protein>
    <submittedName>
        <fullName evidence="2">Uncharacterized protein</fullName>
    </submittedName>
</protein>
<keyword evidence="1" id="KW-1133">Transmembrane helix</keyword>
<gene>
    <name evidence="2" type="ORF">ET464_08385</name>
</gene>
<keyword evidence="1" id="KW-0812">Transmembrane</keyword>
<name>A0A4P6EU39_9BACL</name>
<dbReference type="Proteomes" id="UP000293568">
    <property type="component" value="Chromosome"/>
</dbReference>
<dbReference type="RefSeq" id="WP_129439996.1">
    <property type="nucleotide sequence ID" value="NZ_CP035492.1"/>
</dbReference>